<dbReference type="Proteomes" id="UP000239290">
    <property type="component" value="Unassembled WGS sequence"/>
</dbReference>
<keyword evidence="1" id="KW-0812">Transmembrane</keyword>
<dbReference type="EMBL" id="PUIO01000019">
    <property type="protein sequence ID" value="PQP23606.1"/>
    <property type="molecule type" value="Genomic_DNA"/>
</dbReference>
<protein>
    <submittedName>
        <fullName evidence="2">Uncharacterized protein</fullName>
    </submittedName>
</protein>
<evidence type="ECO:0000313" key="3">
    <source>
        <dbReference type="Proteomes" id="UP000239290"/>
    </source>
</evidence>
<comment type="caution">
    <text evidence="2">The sequence shown here is derived from an EMBL/GenBank/DDBJ whole genome shotgun (WGS) entry which is preliminary data.</text>
</comment>
<keyword evidence="1" id="KW-1133">Transmembrane helix</keyword>
<evidence type="ECO:0000313" key="2">
    <source>
        <dbReference type="EMBL" id="PQP23606.1"/>
    </source>
</evidence>
<name>A0A2S8J996_RHOOP</name>
<accession>A0A2S8J996</accession>
<feature type="transmembrane region" description="Helical" evidence="1">
    <location>
        <begin position="38"/>
        <end position="60"/>
    </location>
</feature>
<organism evidence="2 3">
    <name type="scientific">Rhodococcus opacus</name>
    <name type="common">Nocardia opaca</name>
    <dbReference type="NCBI Taxonomy" id="37919"/>
    <lineage>
        <taxon>Bacteria</taxon>
        <taxon>Bacillati</taxon>
        <taxon>Actinomycetota</taxon>
        <taxon>Actinomycetes</taxon>
        <taxon>Mycobacteriales</taxon>
        <taxon>Nocardiaceae</taxon>
        <taxon>Rhodococcus</taxon>
    </lineage>
</organism>
<evidence type="ECO:0000256" key="1">
    <source>
        <dbReference type="SAM" id="Phobius"/>
    </source>
</evidence>
<gene>
    <name evidence="2" type="ORF">C5613_17650</name>
</gene>
<dbReference type="AlphaFoldDB" id="A0A2S8J996"/>
<sequence>MFIPSALLSVLALTDSLRPAPGPRRLSAMQQLLADHELLVSVVMVVVVVALAAAAVWTIFR</sequence>
<keyword evidence="1" id="KW-0472">Membrane</keyword>
<proteinExistence type="predicted"/>
<reference evidence="3" key="1">
    <citation type="submission" date="2018-02" db="EMBL/GenBank/DDBJ databases">
        <title>Draft genome sequencing of Rhodococcus opacus KU647198.</title>
        <authorList>
            <person name="Zheng B.-X."/>
        </authorList>
    </citation>
    <scope>NUCLEOTIDE SEQUENCE [LARGE SCALE GENOMIC DNA]</scope>
    <source>
        <strain evidence="3">04-OD7</strain>
    </source>
</reference>